<accession>A0A1U7CSB8</accession>
<keyword evidence="7 8" id="KW-0238">DNA-binding</keyword>
<feature type="region of interest" description="Domain IV, binds dsDNA" evidence="8">
    <location>
        <begin position="399"/>
        <end position="527"/>
    </location>
</feature>
<evidence type="ECO:0000256" key="2">
    <source>
        <dbReference type="ARBA" id="ARBA00022490"/>
    </source>
</evidence>
<dbReference type="GO" id="GO:0005886">
    <property type="term" value="C:plasma membrane"/>
    <property type="evidence" value="ECO:0007669"/>
    <property type="project" value="TreeGrafter"/>
</dbReference>
<comment type="domain">
    <text evidence="8">Domain I is involved in oligomerization and binding regulators, domain II is flexibile and of varying length in different bacteria, domain III forms the AAA+ region, while domain IV binds dsDNA.</text>
</comment>
<evidence type="ECO:0000256" key="11">
    <source>
        <dbReference type="RuleBase" id="RU004227"/>
    </source>
</evidence>
<dbReference type="Pfam" id="PF00308">
    <property type="entry name" value="Bac_DnaA"/>
    <property type="match status" value="1"/>
</dbReference>
<dbReference type="GO" id="GO:0005737">
    <property type="term" value="C:cytoplasm"/>
    <property type="evidence" value="ECO:0007669"/>
    <property type="project" value="UniProtKB-SubCell"/>
</dbReference>
<dbReference type="InterPro" id="IPR018312">
    <property type="entry name" value="Chromosome_initiator_DnaA_CS"/>
</dbReference>
<comment type="caution">
    <text evidence="8">Lacks conserved residue(s) required for the propagation of feature annotation.</text>
</comment>
<dbReference type="GO" id="GO:0003688">
    <property type="term" value="F:DNA replication origin binding"/>
    <property type="evidence" value="ECO:0007669"/>
    <property type="project" value="UniProtKB-UniRule"/>
</dbReference>
<dbReference type="Gene3D" id="1.10.8.60">
    <property type="match status" value="1"/>
</dbReference>
<dbReference type="KEGG" id="pbor:BSF38_03364"/>
<feature type="region of interest" description="Domain III, AAA+ region" evidence="8">
    <location>
        <begin position="182"/>
        <end position="398"/>
    </location>
</feature>
<dbReference type="Gene3D" id="1.10.1750.10">
    <property type="match status" value="1"/>
</dbReference>
<keyword evidence="2 8" id="KW-0963">Cytoplasm</keyword>
<dbReference type="SUPFAM" id="SSF52540">
    <property type="entry name" value="P-loop containing nucleoside triphosphate hydrolases"/>
    <property type="match status" value="1"/>
</dbReference>
<dbReference type="EMBL" id="CP019082">
    <property type="protein sequence ID" value="APW61835.1"/>
    <property type="molecule type" value="Genomic_DNA"/>
</dbReference>
<feature type="compositionally biased region" description="Basic and acidic residues" evidence="12">
    <location>
        <begin position="1"/>
        <end position="17"/>
    </location>
</feature>
<feature type="region of interest" description="Disordered" evidence="12">
    <location>
        <begin position="1"/>
        <end position="20"/>
    </location>
</feature>
<feature type="binding site" evidence="8">
    <location>
        <position position="226"/>
    </location>
    <ligand>
        <name>ATP</name>
        <dbReference type="ChEBI" id="CHEBI:30616"/>
    </ligand>
</feature>
<dbReference type="AlphaFoldDB" id="A0A1U7CSB8"/>
<evidence type="ECO:0000256" key="4">
    <source>
        <dbReference type="ARBA" id="ARBA00022741"/>
    </source>
</evidence>
<keyword evidence="6 8" id="KW-0446">Lipid-binding</keyword>
<dbReference type="GO" id="GO:0005524">
    <property type="term" value="F:ATP binding"/>
    <property type="evidence" value="ECO:0007669"/>
    <property type="project" value="UniProtKB-UniRule"/>
</dbReference>
<dbReference type="Pfam" id="PF08299">
    <property type="entry name" value="Bac_DnaA_C"/>
    <property type="match status" value="1"/>
</dbReference>
<protein>
    <recommendedName>
        <fullName evidence="8 9">Chromosomal replication initiator protein DnaA</fullName>
    </recommendedName>
</protein>
<gene>
    <name evidence="8 15" type="primary">dnaA</name>
    <name evidence="15" type="ORF">BSF38_03364</name>
</gene>
<evidence type="ECO:0000256" key="9">
    <source>
        <dbReference type="NCBIfam" id="TIGR00362"/>
    </source>
</evidence>
<dbReference type="GO" id="GO:0006270">
    <property type="term" value="P:DNA replication initiation"/>
    <property type="evidence" value="ECO:0007669"/>
    <property type="project" value="UniProtKB-UniRule"/>
</dbReference>
<dbReference type="InterPro" id="IPR003593">
    <property type="entry name" value="AAA+_ATPase"/>
</dbReference>
<evidence type="ECO:0000256" key="7">
    <source>
        <dbReference type="ARBA" id="ARBA00023125"/>
    </source>
</evidence>
<evidence type="ECO:0000256" key="6">
    <source>
        <dbReference type="ARBA" id="ARBA00023121"/>
    </source>
</evidence>
<feature type="domain" description="Chromosomal replication initiator DnaA C-terminal" evidence="14">
    <location>
        <begin position="426"/>
        <end position="495"/>
    </location>
</feature>
<sequence length="527" mass="56706">MLGQAEKSRTRDRKSALPERAVSDALESEIRDALIERVGETKFGLWFGEGVRLGVSGDGGSVDVQVPNAYFRDWIKGNFARSLAESVKAVTGRSLPLNFSIQDEAPPFRDVEIVPERSEPGEPRPGNTVVVPIPGKPRPRVGSTSPSSSRLPVQGFPNRLAAIAAPGSAPAAPAAPAPGPGTARVMRRLDDFVVGPSTQMAFAAAREMVKTAGRAFNPLVIHGGVGLGKTHLLEAITQGLRHAHPGLNIIHVTAESFTNGFLEAMRTSSLAGFRSRHRGASALVVDDVHFLAAKRATQDEFLHTFNALIERGVPIVLSSDQHPRKIAKLTDELATRFLGGMVIKLDAPDLETRRAILKSKAASRGVNVPAAVIDYIAEHVRTSVRELEGALHCVLAQASLTGKAVTMTIAHAALRETIRNTSQVVALRDVEKAVCSFFQVEGDGLKSDSRVRTLAYPRMVAMYLARKHTGVSYSEIGRFFGGRNHSTVMSAEKKVVGWLKDDAKNPLLPGFENVVDILADLESTLGK</sequence>
<dbReference type="InterPro" id="IPR013159">
    <property type="entry name" value="DnaA_C"/>
</dbReference>
<dbReference type="Gene3D" id="3.30.300.180">
    <property type="match status" value="1"/>
</dbReference>
<reference evidence="16" key="1">
    <citation type="submission" date="2016-12" db="EMBL/GenBank/DDBJ databases">
        <title>Comparative genomics of four Isosphaeraceae planctomycetes: a common pool of plasmids and glycoside hydrolase genes.</title>
        <authorList>
            <person name="Ivanova A."/>
        </authorList>
    </citation>
    <scope>NUCLEOTIDE SEQUENCE [LARGE SCALE GENOMIC DNA]</scope>
    <source>
        <strain evidence="16">PX4</strain>
    </source>
</reference>
<dbReference type="CDD" id="cd00009">
    <property type="entry name" value="AAA"/>
    <property type="match status" value="1"/>
</dbReference>
<dbReference type="GO" id="GO:0006275">
    <property type="term" value="P:regulation of DNA replication"/>
    <property type="evidence" value="ECO:0007669"/>
    <property type="project" value="UniProtKB-UniRule"/>
</dbReference>
<feature type="region of interest" description="Disordered" evidence="12">
    <location>
        <begin position="115"/>
        <end position="153"/>
    </location>
</feature>
<organism evidence="15 16">
    <name type="scientific">Paludisphaera borealis</name>
    <dbReference type="NCBI Taxonomy" id="1387353"/>
    <lineage>
        <taxon>Bacteria</taxon>
        <taxon>Pseudomonadati</taxon>
        <taxon>Planctomycetota</taxon>
        <taxon>Planctomycetia</taxon>
        <taxon>Isosphaerales</taxon>
        <taxon>Isosphaeraceae</taxon>
        <taxon>Paludisphaera</taxon>
    </lineage>
</organism>
<comment type="function">
    <text evidence="8 10">Plays an essential role in the initiation and regulation of chromosomal replication. ATP-DnaA binds to the origin of replication (oriC) to initiate formation of the DNA replication initiation complex once per cell cycle. Binds the DnaA box (a 9 base pair repeat at the origin) and separates the double-stranded (ds)DNA. Forms a right-handed helical filament on oriC DNA; dsDNA binds to the exterior of the filament while single-stranded (ss)DNA is stabiized in the filament's interior. The ATP-DnaA-oriC complex binds and stabilizes one strand of the AT-rich DNA unwinding element (DUE), permitting loading of DNA polymerase. After initiation quickly degrades to an ADP-DnaA complex that is not apt for DNA replication. Binds acidic phospholipids.</text>
</comment>
<name>A0A1U7CSB8_9BACT</name>
<dbReference type="InterPro" id="IPR020591">
    <property type="entry name" value="Chromosome_initiator_DnaA-like"/>
</dbReference>
<dbReference type="InterPro" id="IPR010921">
    <property type="entry name" value="Trp_repressor/repl_initiator"/>
</dbReference>
<comment type="similarity">
    <text evidence="1 8 11">Belongs to the DnaA family.</text>
</comment>
<dbReference type="OrthoDB" id="9807019at2"/>
<evidence type="ECO:0000313" key="15">
    <source>
        <dbReference type="EMBL" id="APW61835.1"/>
    </source>
</evidence>
<dbReference type="PRINTS" id="PR00051">
    <property type="entry name" value="DNAA"/>
</dbReference>
<dbReference type="NCBIfam" id="TIGR00362">
    <property type="entry name" value="DnaA"/>
    <property type="match status" value="1"/>
</dbReference>
<dbReference type="PANTHER" id="PTHR30050:SF2">
    <property type="entry name" value="CHROMOSOMAL REPLICATION INITIATOR PROTEIN DNAA"/>
    <property type="match status" value="1"/>
</dbReference>
<evidence type="ECO:0000256" key="1">
    <source>
        <dbReference type="ARBA" id="ARBA00006583"/>
    </source>
</evidence>
<feature type="binding site" evidence="8">
    <location>
        <position position="230"/>
    </location>
    <ligand>
        <name>ATP</name>
        <dbReference type="ChEBI" id="CHEBI:30616"/>
    </ligand>
</feature>
<dbReference type="SUPFAM" id="SSF48295">
    <property type="entry name" value="TrpR-like"/>
    <property type="match status" value="1"/>
</dbReference>
<dbReference type="InterPro" id="IPR027417">
    <property type="entry name" value="P-loop_NTPase"/>
</dbReference>
<dbReference type="InterPro" id="IPR013317">
    <property type="entry name" value="DnaA_dom"/>
</dbReference>
<keyword evidence="3 8" id="KW-0235">DNA replication</keyword>
<dbReference type="Proteomes" id="UP000186309">
    <property type="component" value="Chromosome"/>
</dbReference>
<comment type="subcellular location">
    <subcellularLocation>
        <location evidence="8">Cytoplasm</location>
    </subcellularLocation>
</comment>
<dbReference type="InterPro" id="IPR001957">
    <property type="entry name" value="Chromosome_initiator_DnaA"/>
</dbReference>
<dbReference type="PANTHER" id="PTHR30050">
    <property type="entry name" value="CHROMOSOMAL REPLICATION INITIATOR PROTEIN DNAA"/>
    <property type="match status" value="1"/>
</dbReference>
<proteinExistence type="inferred from homology"/>
<dbReference type="SMART" id="SM00760">
    <property type="entry name" value="Bac_DnaA_C"/>
    <property type="match status" value="1"/>
</dbReference>
<feature type="binding site" evidence="8">
    <location>
        <position position="229"/>
    </location>
    <ligand>
        <name>ATP</name>
        <dbReference type="ChEBI" id="CHEBI:30616"/>
    </ligand>
</feature>
<dbReference type="CDD" id="cd06571">
    <property type="entry name" value="Bac_DnaA_C"/>
    <property type="match status" value="1"/>
</dbReference>
<evidence type="ECO:0000256" key="5">
    <source>
        <dbReference type="ARBA" id="ARBA00022840"/>
    </source>
</evidence>
<dbReference type="InterPro" id="IPR024633">
    <property type="entry name" value="DnaA_N_dom"/>
</dbReference>
<evidence type="ECO:0000256" key="3">
    <source>
        <dbReference type="ARBA" id="ARBA00022705"/>
    </source>
</evidence>
<dbReference type="GO" id="GO:0008289">
    <property type="term" value="F:lipid binding"/>
    <property type="evidence" value="ECO:0007669"/>
    <property type="project" value="UniProtKB-KW"/>
</dbReference>
<keyword evidence="5 8" id="KW-0067">ATP-binding</keyword>
<evidence type="ECO:0000259" key="14">
    <source>
        <dbReference type="SMART" id="SM00760"/>
    </source>
</evidence>
<evidence type="ECO:0000256" key="12">
    <source>
        <dbReference type="SAM" id="MobiDB-lite"/>
    </source>
</evidence>
<dbReference type="HAMAP" id="MF_00377">
    <property type="entry name" value="DnaA_bact"/>
    <property type="match status" value="1"/>
</dbReference>
<feature type="binding site" evidence="8">
    <location>
        <position position="228"/>
    </location>
    <ligand>
        <name>ATP</name>
        <dbReference type="ChEBI" id="CHEBI:30616"/>
    </ligand>
</feature>
<evidence type="ECO:0000259" key="13">
    <source>
        <dbReference type="SMART" id="SM00382"/>
    </source>
</evidence>
<feature type="compositionally biased region" description="Polar residues" evidence="12">
    <location>
        <begin position="142"/>
        <end position="151"/>
    </location>
</feature>
<dbReference type="STRING" id="1387353.BSF38_03364"/>
<feature type="region of interest" description="Domain I, interacts with DnaA modulators" evidence="8">
    <location>
        <begin position="1"/>
        <end position="123"/>
    </location>
</feature>
<keyword evidence="16" id="KW-1185">Reference proteome</keyword>
<evidence type="ECO:0000313" key="16">
    <source>
        <dbReference type="Proteomes" id="UP000186309"/>
    </source>
</evidence>
<comment type="subunit">
    <text evidence="8">Oligomerizes as a right-handed, spiral filament on DNA at oriC.</text>
</comment>
<keyword evidence="4 8" id="KW-0547">Nucleotide-binding</keyword>
<dbReference type="InterPro" id="IPR038454">
    <property type="entry name" value="DnaA_N_sf"/>
</dbReference>
<dbReference type="Gene3D" id="3.40.50.300">
    <property type="entry name" value="P-loop containing nucleotide triphosphate hydrolases"/>
    <property type="match status" value="1"/>
</dbReference>
<evidence type="ECO:0000256" key="8">
    <source>
        <dbReference type="HAMAP-Rule" id="MF_00377"/>
    </source>
</evidence>
<evidence type="ECO:0000256" key="10">
    <source>
        <dbReference type="RuleBase" id="RU000577"/>
    </source>
</evidence>
<dbReference type="SMART" id="SM00382">
    <property type="entry name" value="AAA"/>
    <property type="match status" value="1"/>
</dbReference>
<feature type="domain" description="AAA+ ATPase" evidence="13">
    <location>
        <begin position="215"/>
        <end position="349"/>
    </location>
</feature>
<dbReference type="Pfam" id="PF11638">
    <property type="entry name" value="DnaA_N"/>
    <property type="match status" value="1"/>
</dbReference>
<dbReference type="PROSITE" id="PS01008">
    <property type="entry name" value="DNAA"/>
    <property type="match status" value="1"/>
</dbReference>